<accession>A0A382HQL3</accession>
<organism evidence="1">
    <name type="scientific">marine metagenome</name>
    <dbReference type="NCBI Taxonomy" id="408172"/>
    <lineage>
        <taxon>unclassified sequences</taxon>
        <taxon>metagenomes</taxon>
        <taxon>ecological metagenomes</taxon>
    </lineage>
</organism>
<dbReference type="EMBL" id="UINC01062530">
    <property type="protein sequence ID" value="SVB89247.1"/>
    <property type="molecule type" value="Genomic_DNA"/>
</dbReference>
<gene>
    <name evidence="1" type="ORF">METZ01_LOCUS242101</name>
</gene>
<evidence type="ECO:0000313" key="1">
    <source>
        <dbReference type="EMBL" id="SVB89247.1"/>
    </source>
</evidence>
<sequence length="34" mass="3870">MPENISRIKIFHCFLLAGVLFFSFAPAKAQEPFV</sequence>
<feature type="non-terminal residue" evidence="1">
    <location>
        <position position="34"/>
    </location>
</feature>
<name>A0A382HQL3_9ZZZZ</name>
<dbReference type="AlphaFoldDB" id="A0A382HQL3"/>
<reference evidence="1" key="1">
    <citation type="submission" date="2018-05" db="EMBL/GenBank/DDBJ databases">
        <authorList>
            <person name="Lanie J.A."/>
            <person name="Ng W.-L."/>
            <person name="Kazmierczak K.M."/>
            <person name="Andrzejewski T.M."/>
            <person name="Davidsen T.M."/>
            <person name="Wayne K.J."/>
            <person name="Tettelin H."/>
            <person name="Glass J.I."/>
            <person name="Rusch D."/>
            <person name="Podicherti R."/>
            <person name="Tsui H.-C.T."/>
            <person name="Winkler M.E."/>
        </authorList>
    </citation>
    <scope>NUCLEOTIDE SEQUENCE</scope>
</reference>
<protein>
    <submittedName>
        <fullName evidence="1">Uncharacterized protein</fullName>
    </submittedName>
</protein>
<proteinExistence type="predicted"/>